<protein>
    <submittedName>
        <fullName evidence="2">Uncharacterized protein</fullName>
    </submittedName>
</protein>
<evidence type="ECO:0000313" key="3">
    <source>
        <dbReference type="Proteomes" id="UP000076858"/>
    </source>
</evidence>
<keyword evidence="3" id="KW-1185">Reference proteome</keyword>
<dbReference type="Proteomes" id="UP000076858">
    <property type="component" value="Unassembled WGS sequence"/>
</dbReference>
<feature type="region of interest" description="Disordered" evidence="1">
    <location>
        <begin position="52"/>
        <end position="173"/>
    </location>
</feature>
<feature type="compositionally biased region" description="Polar residues" evidence="1">
    <location>
        <begin position="327"/>
        <end position="344"/>
    </location>
</feature>
<organism evidence="2 3">
    <name type="scientific">Daphnia magna</name>
    <dbReference type="NCBI Taxonomy" id="35525"/>
    <lineage>
        <taxon>Eukaryota</taxon>
        <taxon>Metazoa</taxon>
        <taxon>Ecdysozoa</taxon>
        <taxon>Arthropoda</taxon>
        <taxon>Crustacea</taxon>
        <taxon>Branchiopoda</taxon>
        <taxon>Diplostraca</taxon>
        <taxon>Cladocera</taxon>
        <taxon>Anomopoda</taxon>
        <taxon>Daphniidae</taxon>
        <taxon>Daphnia</taxon>
    </lineage>
</organism>
<reference evidence="2 3" key="1">
    <citation type="submission" date="2016-03" db="EMBL/GenBank/DDBJ databases">
        <title>EvidentialGene: Evidence-directed Construction of Genes on Genomes.</title>
        <authorList>
            <person name="Gilbert D.G."/>
            <person name="Choi J.-H."/>
            <person name="Mockaitis K."/>
            <person name="Colbourne J."/>
            <person name="Pfrender M."/>
        </authorList>
    </citation>
    <scope>NUCLEOTIDE SEQUENCE [LARGE SCALE GENOMIC DNA]</scope>
    <source>
        <strain evidence="2 3">Xinb3</strain>
        <tissue evidence="2">Complete organism</tissue>
    </source>
</reference>
<feature type="non-terminal residue" evidence="2">
    <location>
        <position position="1"/>
    </location>
</feature>
<accession>A0A162CYE4</accession>
<evidence type="ECO:0000313" key="2">
    <source>
        <dbReference type="EMBL" id="KZR96154.1"/>
    </source>
</evidence>
<feature type="region of interest" description="Disordered" evidence="1">
    <location>
        <begin position="268"/>
        <end position="312"/>
    </location>
</feature>
<evidence type="ECO:0000256" key="1">
    <source>
        <dbReference type="SAM" id="MobiDB-lite"/>
    </source>
</evidence>
<feature type="compositionally biased region" description="Basic and acidic residues" evidence="1">
    <location>
        <begin position="149"/>
        <end position="160"/>
    </location>
</feature>
<feature type="compositionally biased region" description="Polar residues" evidence="1">
    <location>
        <begin position="55"/>
        <end position="68"/>
    </location>
</feature>
<dbReference type="OrthoDB" id="8054888at2759"/>
<feature type="region of interest" description="Disordered" evidence="1">
    <location>
        <begin position="325"/>
        <end position="344"/>
    </location>
</feature>
<sequence>PRAKRVAKVTSVSQSTSLLAKFTSKLSPINPTPKSTSKTSFLSSTILSFFKRKNTTNGKTVDTESLSPIQRDHEESGEDFPDSNEQVAILNTRHQEPEGERSRFPVERPEDPDPTNLVAKGHRIDISLSGHPADTGVEETNVSPEIFDGDSRGETHHTGEEDKENGTAGVRTDGNVHDLCEAVSDLPLRTDLQHRRLNETHSNEKQELLCYISECVDGGKRRKTTYLPPNFGTERVVFPFGTSTTNQPTNVSGGNSQPCPIPKNPSVTYAIGTTDPGDKITSDKTGQLPSSHQTKQSAVGGEDQTNANPNQNKLETVVTIEYHKPTEPSTTAVETQTTPMAINT</sequence>
<feature type="compositionally biased region" description="Basic and acidic residues" evidence="1">
    <location>
        <begin position="93"/>
        <end position="111"/>
    </location>
</feature>
<name>A0A162CYE4_9CRUS</name>
<dbReference type="AlphaFoldDB" id="A0A162CYE4"/>
<dbReference type="EMBL" id="LRGB01025902">
    <property type="protein sequence ID" value="KZR96154.1"/>
    <property type="molecule type" value="Genomic_DNA"/>
</dbReference>
<comment type="caution">
    <text evidence="2">The sequence shown here is derived from an EMBL/GenBank/DDBJ whole genome shotgun (WGS) entry which is preliminary data.</text>
</comment>
<feature type="compositionally biased region" description="Polar residues" evidence="1">
    <location>
        <begin position="283"/>
        <end position="312"/>
    </location>
</feature>
<gene>
    <name evidence="2" type="ORF">APZ42_009672</name>
</gene>
<proteinExistence type="predicted"/>
<feature type="non-terminal residue" evidence="2">
    <location>
        <position position="344"/>
    </location>
</feature>